<evidence type="ECO:0000256" key="4">
    <source>
        <dbReference type="ARBA" id="ARBA00023098"/>
    </source>
</evidence>
<keyword evidence="3" id="KW-0210">Decarboxylase</keyword>
<organism evidence="11 12">
    <name type="scientific">Nocardioides ginsengisegetis</name>
    <dbReference type="NCBI Taxonomy" id="661491"/>
    <lineage>
        <taxon>Bacteria</taxon>
        <taxon>Bacillati</taxon>
        <taxon>Actinomycetota</taxon>
        <taxon>Actinomycetes</taxon>
        <taxon>Propionibacteriales</taxon>
        <taxon>Nocardioidaceae</taxon>
        <taxon>Nocardioides</taxon>
    </lineage>
</organism>
<evidence type="ECO:0000256" key="8">
    <source>
        <dbReference type="ARBA" id="ARBA00023239"/>
    </source>
</evidence>
<dbReference type="EC" id="4.1.1.65" evidence="11"/>
<keyword evidence="7" id="KW-0594">Phospholipid biosynthesis</keyword>
<dbReference type="PANTHER" id="PTHR35809">
    <property type="entry name" value="ARCHAETIDYLSERINE DECARBOXYLASE PROENZYME-RELATED"/>
    <property type="match status" value="1"/>
</dbReference>
<dbReference type="RefSeq" id="WP_182537928.1">
    <property type="nucleotide sequence ID" value="NZ_JACGXA010000001.1"/>
</dbReference>
<dbReference type="Pfam" id="PF02666">
    <property type="entry name" value="PS_Dcarbxylase"/>
    <property type="match status" value="1"/>
</dbReference>
<dbReference type="Proteomes" id="UP000580910">
    <property type="component" value="Unassembled WGS sequence"/>
</dbReference>
<keyword evidence="8 11" id="KW-0456">Lyase</keyword>
<accession>A0A7W3IYQ4</accession>
<evidence type="ECO:0000256" key="2">
    <source>
        <dbReference type="ARBA" id="ARBA00022516"/>
    </source>
</evidence>
<protein>
    <submittedName>
        <fullName evidence="11">Phosphatidylserine decarboxylase</fullName>
        <ecNumber evidence="11">4.1.1.65</ecNumber>
    </submittedName>
</protein>
<keyword evidence="4" id="KW-0443">Lipid metabolism</keyword>
<keyword evidence="5" id="KW-0472">Membrane</keyword>
<keyword evidence="10" id="KW-0670">Pyruvate</keyword>
<evidence type="ECO:0000256" key="5">
    <source>
        <dbReference type="ARBA" id="ARBA00023136"/>
    </source>
</evidence>
<evidence type="ECO:0000256" key="6">
    <source>
        <dbReference type="ARBA" id="ARBA00023145"/>
    </source>
</evidence>
<evidence type="ECO:0000256" key="3">
    <source>
        <dbReference type="ARBA" id="ARBA00022793"/>
    </source>
</evidence>
<keyword evidence="9" id="KW-1208">Phospholipid metabolism</keyword>
<sequence length="204" mass="22564">MSLRPARGTPWWIALTWAPALIVPRLPFRLVLTAAAAATTSFFRDPERRPAGPGLVAAADGKIREVVQREDGRWFVSTYLALYNVHVSRMPCDATVLEQDHIEGDHRLAFADDAHTNERMEWLLDTAYGKLEMTQFSGAAARRIIPYVGPGAVLRRGDRIGLIRFGSRVDLLLPVGLVPTVREGQRVRGAQDVVAVAETAEPTR</sequence>
<dbReference type="GO" id="GO:0004609">
    <property type="term" value="F:phosphatidylserine decarboxylase activity"/>
    <property type="evidence" value="ECO:0007669"/>
    <property type="project" value="UniProtKB-EC"/>
</dbReference>
<dbReference type="EMBL" id="JACGXA010000001">
    <property type="protein sequence ID" value="MBA8803110.1"/>
    <property type="molecule type" value="Genomic_DNA"/>
</dbReference>
<gene>
    <name evidence="11" type="ORF">FB382_001401</name>
</gene>
<dbReference type="GO" id="GO:0008654">
    <property type="term" value="P:phospholipid biosynthetic process"/>
    <property type="evidence" value="ECO:0007669"/>
    <property type="project" value="UniProtKB-KW"/>
</dbReference>
<keyword evidence="1" id="KW-1003">Cell membrane</keyword>
<keyword evidence="12" id="KW-1185">Reference proteome</keyword>
<name>A0A7W3IYQ4_9ACTN</name>
<evidence type="ECO:0000313" key="11">
    <source>
        <dbReference type="EMBL" id="MBA8803110.1"/>
    </source>
</evidence>
<keyword evidence="2" id="KW-0444">Lipid biosynthesis</keyword>
<evidence type="ECO:0000313" key="12">
    <source>
        <dbReference type="Proteomes" id="UP000580910"/>
    </source>
</evidence>
<evidence type="ECO:0000256" key="9">
    <source>
        <dbReference type="ARBA" id="ARBA00023264"/>
    </source>
</evidence>
<dbReference type="AlphaFoldDB" id="A0A7W3IYQ4"/>
<evidence type="ECO:0000256" key="1">
    <source>
        <dbReference type="ARBA" id="ARBA00022475"/>
    </source>
</evidence>
<proteinExistence type="predicted"/>
<dbReference type="PANTHER" id="PTHR35809:SF1">
    <property type="entry name" value="ARCHAETIDYLSERINE DECARBOXYLASE PROENZYME-RELATED"/>
    <property type="match status" value="1"/>
</dbReference>
<evidence type="ECO:0000256" key="7">
    <source>
        <dbReference type="ARBA" id="ARBA00023209"/>
    </source>
</evidence>
<keyword evidence="6" id="KW-0865">Zymogen</keyword>
<dbReference type="InterPro" id="IPR003817">
    <property type="entry name" value="PS_Dcarbxylase"/>
</dbReference>
<dbReference type="InterPro" id="IPR033175">
    <property type="entry name" value="PSD-A"/>
</dbReference>
<comment type="caution">
    <text evidence="11">The sequence shown here is derived from an EMBL/GenBank/DDBJ whole genome shotgun (WGS) entry which is preliminary data.</text>
</comment>
<evidence type="ECO:0000256" key="10">
    <source>
        <dbReference type="ARBA" id="ARBA00023317"/>
    </source>
</evidence>
<reference evidence="11 12" key="1">
    <citation type="submission" date="2020-07" db="EMBL/GenBank/DDBJ databases">
        <title>Sequencing the genomes of 1000 actinobacteria strains.</title>
        <authorList>
            <person name="Klenk H.-P."/>
        </authorList>
    </citation>
    <scope>NUCLEOTIDE SEQUENCE [LARGE SCALE GENOMIC DNA]</scope>
    <source>
        <strain evidence="11 12">DSM 21349</strain>
    </source>
</reference>